<dbReference type="SUPFAM" id="SSF55073">
    <property type="entry name" value="Nucleotide cyclase"/>
    <property type="match status" value="1"/>
</dbReference>
<dbReference type="EMBL" id="BJYG01000019">
    <property type="protein sequence ID" value="GEN63380.1"/>
    <property type="molecule type" value="Genomic_DNA"/>
</dbReference>
<name>A0A511XKB4_9PROT</name>
<sequence>MEEDAECSAGDYQALYRRTLRRLERERKIRREAEAIAERGLRELYRLNDQQKLLETIVSYANTTSSGQRVIEVTLEETCKSLGMTCGLAFLREQKGFSLSAPHLCRPSTQKALENALSACRSSGLFEPGGIASQIVEEQKILSWMPGQNAGTPASLSHALGFPVIADGAVRVLLIFFSCAEVKAEEPVVGLCMNIGGHIARVMEREQAEATLLHDATHDALTGLPNRTSFNRTLAETIRTRTKHVAPPAVCVIDLDEFKQINDNFGHSAGDMFLTEAGRRLSACIRSYPDCTVARMGGDEFMACLDGLSDPAEALRIARCFCHAFDLPFLFEGQELQSSVSIGIAFLATGGLEASQILKAADLAMYESKKRGGGIVTLAESPSPVRSKQFTYSKS</sequence>
<dbReference type="InterPro" id="IPR043128">
    <property type="entry name" value="Rev_trsase/Diguanyl_cyclase"/>
</dbReference>
<proteinExistence type="predicted"/>
<dbReference type="OrthoDB" id="9793210at2"/>
<dbReference type="InterPro" id="IPR029787">
    <property type="entry name" value="Nucleotide_cyclase"/>
</dbReference>
<comment type="caution">
    <text evidence="2">The sequence shown here is derived from an EMBL/GenBank/DDBJ whole genome shotgun (WGS) entry which is preliminary data.</text>
</comment>
<dbReference type="InterPro" id="IPR052163">
    <property type="entry name" value="DGC-Regulatory_Protein"/>
</dbReference>
<organism evidence="2 3">
    <name type="scientific">Acetobacter oeni</name>
    <dbReference type="NCBI Taxonomy" id="304077"/>
    <lineage>
        <taxon>Bacteria</taxon>
        <taxon>Pseudomonadati</taxon>
        <taxon>Pseudomonadota</taxon>
        <taxon>Alphaproteobacteria</taxon>
        <taxon>Acetobacterales</taxon>
        <taxon>Acetobacteraceae</taxon>
        <taxon>Acetobacter</taxon>
    </lineage>
</organism>
<dbReference type="SMART" id="SM00267">
    <property type="entry name" value="GGDEF"/>
    <property type="match status" value="1"/>
</dbReference>
<dbReference type="Gene3D" id="3.30.70.270">
    <property type="match status" value="1"/>
</dbReference>
<reference evidence="2 3" key="1">
    <citation type="submission" date="2019-07" db="EMBL/GenBank/DDBJ databases">
        <title>Whole genome shotgun sequence of Acetobacter oeni NBRC 105207.</title>
        <authorList>
            <person name="Hosoyama A."/>
            <person name="Uohara A."/>
            <person name="Ohji S."/>
            <person name="Ichikawa N."/>
        </authorList>
    </citation>
    <scope>NUCLEOTIDE SEQUENCE [LARGE SCALE GENOMIC DNA]</scope>
    <source>
        <strain evidence="2 3">NBRC 105207</strain>
    </source>
</reference>
<gene>
    <name evidence="2" type="ORF">AOE01nite_16040</name>
</gene>
<dbReference type="Proteomes" id="UP000321746">
    <property type="component" value="Unassembled WGS sequence"/>
</dbReference>
<feature type="domain" description="GGDEF" evidence="1">
    <location>
        <begin position="246"/>
        <end position="381"/>
    </location>
</feature>
<evidence type="ECO:0000259" key="1">
    <source>
        <dbReference type="PROSITE" id="PS50887"/>
    </source>
</evidence>
<dbReference type="PROSITE" id="PS50887">
    <property type="entry name" value="GGDEF"/>
    <property type="match status" value="1"/>
</dbReference>
<accession>A0A511XKB4</accession>
<dbReference type="CDD" id="cd01949">
    <property type="entry name" value="GGDEF"/>
    <property type="match status" value="1"/>
</dbReference>
<dbReference type="Pfam" id="PF00990">
    <property type="entry name" value="GGDEF"/>
    <property type="match status" value="1"/>
</dbReference>
<dbReference type="InterPro" id="IPR000160">
    <property type="entry name" value="GGDEF_dom"/>
</dbReference>
<evidence type="ECO:0000313" key="3">
    <source>
        <dbReference type="Proteomes" id="UP000321746"/>
    </source>
</evidence>
<keyword evidence="3" id="KW-1185">Reference proteome</keyword>
<evidence type="ECO:0000313" key="2">
    <source>
        <dbReference type="EMBL" id="GEN63380.1"/>
    </source>
</evidence>
<dbReference type="RefSeq" id="WP_146887881.1">
    <property type="nucleotide sequence ID" value="NZ_BJYG01000019.1"/>
</dbReference>
<dbReference type="AlphaFoldDB" id="A0A511XKB4"/>
<dbReference type="PANTHER" id="PTHR46663">
    <property type="entry name" value="DIGUANYLATE CYCLASE DGCT-RELATED"/>
    <property type="match status" value="1"/>
</dbReference>
<dbReference type="NCBIfam" id="TIGR00254">
    <property type="entry name" value="GGDEF"/>
    <property type="match status" value="1"/>
</dbReference>
<dbReference type="PANTHER" id="PTHR46663:SF2">
    <property type="entry name" value="GGDEF DOMAIN-CONTAINING PROTEIN"/>
    <property type="match status" value="1"/>
</dbReference>
<protein>
    <recommendedName>
        <fullName evidence="1">GGDEF domain-containing protein</fullName>
    </recommendedName>
</protein>